<dbReference type="EMBL" id="JABXOR010001479">
    <property type="protein sequence ID" value="NVP03074.1"/>
    <property type="molecule type" value="Genomic_DNA"/>
</dbReference>
<dbReference type="AlphaFoldDB" id="A0A850QZ62"/>
<dbReference type="Proteomes" id="UP000533429">
    <property type="component" value="Unassembled WGS sequence"/>
</dbReference>
<name>A0A850QZ62_PHODD</name>
<dbReference type="SUPFAM" id="SSF56317">
    <property type="entry name" value="Carbon-nitrogen hydrolase"/>
    <property type="match status" value="1"/>
</dbReference>
<dbReference type="Gene3D" id="3.60.110.10">
    <property type="entry name" value="Carbon-nitrogen hydrolase"/>
    <property type="match status" value="1"/>
</dbReference>
<organism evidence="1 2">
    <name type="scientific">Photobacterium damselae subsp. damselae</name>
    <name type="common">Listonella damsela</name>
    <dbReference type="NCBI Taxonomy" id="85581"/>
    <lineage>
        <taxon>Bacteria</taxon>
        <taxon>Pseudomonadati</taxon>
        <taxon>Pseudomonadota</taxon>
        <taxon>Gammaproteobacteria</taxon>
        <taxon>Vibrionales</taxon>
        <taxon>Vibrionaceae</taxon>
        <taxon>Photobacterium</taxon>
    </lineage>
</organism>
<proteinExistence type="predicted"/>
<evidence type="ECO:0000313" key="1">
    <source>
        <dbReference type="EMBL" id="NVP03074.1"/>
    </source>
</evidence>
<protein>
    <submittedName>
        <fullName evidence="1">Uncharacterized protein</fullName>
    </submittedName>
</protein>
<sequence length="582" mass="66428">MFLLHLDIVDMKFKKFIENYFPDINLVDFNSIDLSNQWIHQDKKNFNEVLSWPPNVFIILYSLLEYTDKYRLLVSPQEHFIWEQDHKHSVEQLSADWLALITNQLSEDKKRLSFIFLLYNLGNVFNQTNFSKGIYDLMNEKDFSLSVFLLVISIDELFSNVNICNYKFENKLEVSLLIRDLTSNPKLRNNLADVECKLGYVTFKTKVPQSGLTINNLTRNLTCVKPSVSPTIIKNKREKKHFNNKTYNILFLPWPLVVNDLAFRPVETPIDKVMDDYFGFFEYSPSEKLSSSDFVVAIISAIKNAGSIDLIVLPECALDEVTYGRFKDLLFDLFGEDAPSLLSGVYGHDENSGKNIAKLSFIGESGSFDTVDQNKHHRWFLDNSQLRNYNLSNALDPSRKWWENIPVGRRNLVSLHTPNGVRLCPLICEDLARQEPVAQAVRAVGPNLVVSLLLDGPQLKDRWPGKYSAVLSDDPGASVLSVTALGMTLRSTGLGYAPSRVVGLWSEPGGISETLEMKDEGLGIIIGLELVDEKMWTIDGRSSDTPVLRKKFHTTLMSDYADVNNSKLPYYKRQLQDILKRR</sequence>
<comment type="caution">
    <text evidence="1">The sequence shown here is derived from an EMBL/GenBank/DDBJ whole genome shotgun (WGS) entry which is preliminary data.</text>
</comment>
<accession>A0A850QZ62</accession>
<evidence type="ECO:0000313" key="2">
    <source>
        <dbReference type="Proteomes" id="UP000533429"/>
    </source>
</evidence>
<gene>
    <name evidence="1" type="ORF">HWA77_22965</name>
</gene>
<reference evidence="1 2" key="1">
    <citation type="submission" date="2020-06" db="EMBL/GenBank/DDBJ databases">
        <title>Photobacterium damselae subsp. damselae comparative genomics.</title>
        <authorList>
            <person name="Osorio C.R."/>
        </authorList>
    </citation>
    <scope>NUCLEOTIDE SEQUENCE [LARGE SCALE GENOMIC DNA]</scope>
    <source>
        <strain evidence="1 2">TW250/03</strain>
    </source>
</reference>
<dbReference type="InterPro" id="IPR036526">
    <property type="entry name" value="C-N_Hydrolase_sf"/>
</dbReference>